<feature type="domain" description="Response regulatory" evidence="4">
    <location>
        <begin position="8"/>
        <end position="124"/>
    </location>
</feature>
<dbReference type="SUPFAM" id="SSF52172">
    <property type="entry name" value="CheY-like"/>
    <property type="match status" value="1"/>
</dbReference>
<dbReference type="GO" id="GO:0006355">
    <property type="term" value="P:regulation of DNA-templated transcription"/>
    <property type="evidence" value="ECO:0007669"/>
    <property type="project" value="InterPro"/>
</dbReference>
<organism evidence="5 6">
    <name type="scientific">Nitrosospira lacus</name>
    <dbReference type="NCBI Taxonomy" id="1288494"/>
    <lineage>
        <taxon>Bacteria</taxon>
        <taxon>Pseudomonadati</taxon>
        <taxon>Pseudomonadota</taxon>
        <taxon>Betaproteobacteria</taxon>
        <taxon>Nitrosomonadales</taxon>
        <taxon>Nitrosomonadaceae</taxon>
        <taxon>Nitrosospira</taxon>
    </lineage>
</organism>
<dbReference type="GO" id="GO:0000160">
    <property type="term" value="P:phosphorelay signal transduction system"/>
    <property type="evidence" value="ECO:0007669"/>
    <property type="project" value="InterPro"/>
</dbReference>
<feature type="modified residue" description="4-aspartylphosphate" evidence="3">
    <location>
        <position position="59"/>
    </location>
</feature>
<keyword evidence="6" id="KW-1185">Reference proteome</keyword>
<dbReference type="InterPro" id="IPR000792">
    <property type="entry name" value="Tscrpt_reg_LuxR_C"/>
</dbReference>
<evidence type="ECO:0000256" key="1">
    <source>
        <dbReference type="ARBA" id="ARBA00022553"/>
    </source>
</evidence>
<evidence type="ECO:0000313" key="5">
    <source>
        <dbReference type="EMBL" id="ARO87776.1"/>
    </source>
</evidence>
<dbReference type="RefSeq" id="WP_040851840.1">
    <property type="nucleotide sequence ID" value="NZ_CP021106.3"/>
</dbReference>
<gene>
    <name evidence="5" type="ORF">EBAPG3_008345</name>
</gene>
<dbReference type="eggNOG" id="COG2197">
    <property type="taxonomic scope" value="Bacteria"/>
</dbReference>
<dbReference type="SUPFAM" id="SSF46894">
    <property type="entry name" value="C-terminal effector domain of the bipartite response regulators"/>
    <property type="match status" value="1"/>
</dbReference>
<dbReference type="PANTHER" id="PTHR45566:SF2">
    <property type="entry name" value="NARL SUBFAMILY"/>
    <property type="match status" value="1"/>
</dbReference>
<dbReference type="InterPro" id="IPR016032">
    <property type="entry name" value="Sig_transdc_resp-reg_C-effctor"/>
</dbReference>
<dbReference type="InterPro" id="IPR011006">
    <property type="entry name" value="CheY-like_superfamily"/>
</dbReference>
<dbReference type="InterPro" id="IPR051015">
    <property type="entry name" value="EvgA-like"/>
</dbReference>
<dbReference type="Proteomes" id="UP000012179">
    <property type="component" value="Chromosome"/>
</dbReference>
<dbReference type="AlphaFoldDB" id="A0A1W6SPP5"/>
<protein>
    <recommendedName>
        <fullName evidence="4">Response regulatory domain-containing protein</fullName>
    </recommendedName>
</protein>
<evidence type="ECO:0000259" key="4">
    <source>
        <dbReference type="PROSITE" id="PS50110"/>
    </source>
</evidence>
<keyword evidence="1 3" id="KW-0597">Phosphoprotein</keyword>
<keyword evidence="2" id="KW-0238">DNA-binding</keyword>
<dbReference type="SMART" id="SM00448">
    <property type="entry name" value="REC"/>
    <property type="match status" value="1"/>
</dbReference>
<dbReference type="PANTHER" id="PTHR45566">
    <property type="entry name" value="HTH-TYPE TRANSCRIPTIONAL REGULATOR YHJB-RELATED"/>
    <property type="match status" value="1"/>
</dbReference>
<dbReference type="OrthoDB" id="9780593at2"/>
<dbReference type="InterPro" id="IPR001789">
    <property type="entry name" value="Sig_transdc_resp-reg_receiver"/>
</dbReference>
<accession>A0A1W6SPP5</accession>
<evidence type="ECO:0000256" key="2">
    <source>
        <dbReference type="ARBA" id="ARBA00023125"/>
    </source>
</evidence>
<proteinExistence type="predicted"/>
<dbReference type="PROSITE" id="PS50110">
    <property type="entry name" value="RESPONSE_REGULATORY"/>
    <property type="match status" value="1"/>
</dbReference>
<dbReference type="Gene3D" id="3.40.50.2300">
    <property type="match status" value="1"/>
</dbReference>
<dbReference type="KEGG" id="nlc:EBAPG3_008345"/>
<reference evidence="5 6" key="1">
    <citation type="journal article" date="2015" name="Int. J. Syst. Evol. Microbiol.">
        <title>Nitrosospira lacus sp. nov., a psychrotolerant, ammonia-oxidizing bacterium from sandy lake sediment.</title>
        <authorList>
            <person name="Urakawa H."/>
            <person name="Garcia J.C."/>
            <person name="Nielsen J.L."/>
            <person name="Le V.Q."/>
            <person name="Kozlowski J.A."/>
            <person name="Stein L.Y."/>
            <person name="Lim C.K."/>
            <person name="Pommerening-Roser A."/>
            <person name="Martens-Habbena W."/>
            <person name="Stahl D.A."/>
            <person name="Klotz M.G."/>
        </authorList>
    </citation>
    <scope>NUCLEOTIDE SEQUENCE [LARGE SCALE GENOMIC DNA]</scope>
    <source>
        <strain evidence="5 6">APG3</strain>
    </source>
</reference>
<dbReference type="GO" id="GO:0003677">
    <property type="term" value="F:DNA binding"/>
    <property type="evidence" value="ECO:0007669"/>
    <property type="project" value="UniProtKB-KW"/>
</dbReference>
<dbReference type="CDD" id="cd17535">
    <property type="entry name" value="REC_NarL-like"/>
    <property type="match status" value="1"/>
</dbReference>
<name>A0A1W6SPP5_9PROT</name>
<dbReference type="InterPro" id="IPR058245">
    <property type="entry name" value="NreC/VraR/RcsB-like_REC"/>
</dbReference>
<evidence type="ECO:0000313" key="6">
    <source>
        <dbReference type="Proteomes" id="UP000012179"/>
    </source>
</evidence>
<evidence type="ECO:0000256" key="3">
    <source>
        <dbReference type="PROSITE-ProRule" id="PRU00169"/>
    </source>
</evidence>
<sequence length="213" mass="24151">MIYDRPINIMLVDDHPMMRDALRGRLETRPTFRVVAEAADAEEALRHANDMAIDLVVTDIEMPGTDGIALTTKFRTKFPAIAVLVFTLHHEEEFILRAIEAGARGYVNKKEPGSIIINAINKIINGQTVFPQVAKPESLLTLREKQVFWLLGDVKTNEDIAIKFDIVEHTVADCRSRILQKLRTVVPVEMADNPALLIIYAVKYRMRCHYPDS</sequence>
<dbReference type="Pfam" id="PF00072">
    <property type="entry name" value="Response_reg"/>
    <property type="match status" value="1"/>
</dbReference>
<dbReference type="Pfam" id="PF00196">
    <property type="entry name" value="GerE"/>
    <property type="match status" value="1"/>
</dbReference>
<dbReference type="EMBL" id="CP021106">
    <property type="protein sequence ID" value="ARO87776.1"/>
    <property type="molecule type" value="Genomic_DNA"/>
</dbReference>